<evidence type="ECO:0000256" key="2">
    <source>
        <dbReference type="ARBA" id="ARBA00023125"/>
    </source>
</evidence>
<accession>A0A378XFG2</accession>
<dbReference type="InterPro" id="IPR023187">
    <property type="entry name" value="Tscrpt_reg_MarR-type_CS"/>
</dbReference>
<dbReference type="SMART" id="SM00347">
    <property type="entry name" value="HTH_MARR"/>
    <property type="match status" value="1"/>
</dbReference>
<dbReference type="InterPro" id="IPR036388">
    <property type="entry name" value="WH-like_DNA-bd_sf"/>
</dbReference>
<dbReference type="GO" id="GO:0003677">
    <property type="term" value="F:DNA binding"/>
    <property type="evidence" value="ECO:0007669"/>
    <property type="project" value="UniProtKB-KW"/>
</dbReference>
<dbReference type="SUPFAM" id="SSF46785">
    <property type="entry name" value="Winged helix' DNA-binding domain"/>
    <property type="match status" value="1"/>
</dbReference>
<evidence type="ECO:0000313" key="5">
    <source>
        <dbReference type="EMBL" id="QPT40625.1"/>
    </source>
</evidence>
<dbReference type="AlphaFoldDB" id="A0A378XFG2"/>
<sequence length="165" mass="18627">MNHIKLEANTGDNLENEQNVGNLLRIIHKAINEQLDENLLRLGLTGAQWRPIVLLDCGDVNTAAELASIIGVDTGAMTRTLNRLEAKGLITRKRSEKDKRVVELALTEKSNNLQVEIIKTIEKTLNDFYSCFSKEEFDTYLALNKKLIFHNLPESYASIFPDEKG</sequence>
<evidence type="ECO:0000256" key="3">
    <source>
        <dbReference type="ARBA" id="ARBA00023163"/>
    </source>
</evidence>
<dbReference type="PANTHER" id="PTHR42756">
    <property type="entry name" value="TRANSCRIPTIONAL REGULATOR, MARR"/>
    <property type="match status" value="1"/>
</dbReference>
<evidence type="ECO:0000313" key="7">
    <source>
        <dbReference type="Proteomes" id="UP000254603"/>
    </source>
</evidence>
<dbReference type="Gene3D" id="1.10.10.10">
    <property type="entry name" value="Winged helix-like DNA-binding domain superfamily/Winged helix DNA-binding domain"/>
    <property type="match status" value="1"/>
</dbReference>
<keyword evidence="8" id="KW-1185">Reference proteome</keyword>
<evidence type="ECO:0000313" key="8">
    <source>
        <dbReference type="Proteomes" id="UP000594903"/>
    </source>
</evidence>
<gene>
    <name evidence="6" type="primary">slyA</name>
    <name evidence="5" type="ORF">I6G29_03315</name>
    <name evidence="6" type="ORF">NCTC11997_00714</name>
</gene>
<dbReference type="Pfam" id="PF01047">
    <property type="entry name" value="MarR"/>
    <property type="match status" value="1"/>
</dbReference>
<dbReference type="EMBL" id="CP065725">
    <property type="protein sequence ID" value="QPT40625.1"/>
    <property type="molecule type" value="Genomic_DNA"/>
</dbReference>
<dbReference type="PROSITE" id="PS01117">
    <property type="entry name" value="HTH_MARR_1"/>
    <property type="match status" value="1"/>
</dbReference>
<evidence type="ECO:0000313" key="6">
    <source>
        <dbReference type="EMBL" id="SUA51645.1"/>
    </source>
</evidence>
<evidence type="ECO:0000256" key="1">
    <source>
        <dbReference type="ARBA" id="ARBA00023015"/>
    </source>
</evidence>
<name>A0A378XFG2_9BURK</name>
<keyword evidence="2" id="KW-0238">DNA-binding</keyword>
<evidence type="ECO:0000259" key="4">
    <source>
        <dbReference type="PROSITE" id="PS50995"/>
    </source>
</evidence>
<dbReference type="Proteomes" id="UP000594903">
    <property type="component" value="Chromosome"/>
</dbReference>
<reference evidence="6 7" key="1">
    <citation type="submission" date="2018-06" db="EMBL/GenBank/DDBJ databases">
        <authorList>
            <consortium name="Pathogen Informatics"/>
            <person name="Doyle S."/>
        </authorList>
    </citation>
    <scope>NUCLEOTIDE SEQUENCE [LARGE SCALE GENOMIC DNA]</scope>
    <source>
        <strain evidence="6 7">NCTC11997</strain>
    </source>
</reference>
<dbReference type="InterPro" id="IPR000835">
    <property type="entry name" value="HTH_MarR-typ"/>
</dbReference>
<dbReference type="EMBL" id="UGSB01000001">
    <property type="protein sequence ID" value="SUA51645.1"/>
    <property type="molecule type" value="Genomic_DNA"/>
</dbReference>
<keyword evidence="3" id="KW-0804">Transcription</keyword>
<proteinExistence type="predicted"/>
<protein>
    <submittedName>
        <fullName evidence="5">MarR family transcriptional regulator</fullName>
    </submittedName>
    <submittedName>
        <fullName evidence="6">Salmolysin</fullName>
    </submittedName>
</protein>
<dbReference type="OrthoDB" id="6195716at2"/>
<dbReference type="PANTHER" id="PTHR42756:SF1">
    <property type="entry name" value="TRANSCRIPTIONAL REPRESSOR OF EMRAB OPERON"/>
    <property type="match status" value="1"/>
</dbReference>
<dbReference type="GO" id="GO:0003700">
    <property type="term" value="F:DNA-binding transcription factor activity"/>
    <property type="evidence" value="ECO:0007669"/>
    <property type="project" value="InterPro"/>
</dbReference>
<dbReference type="STRING" id="1122619.GCA_000373745_00001"/>
<keyword evidence="1" id="KW-0805">Transcription regulation</keyword>
<dbReference type="InterPro" id="IPR036390">
    <property type="entry name" value="WH_DNA-bd_sf"/>
</dbReference>
<reference evidence="5 8" key="2">
    <citation type="submission" date="2020-12" db="EMBL/GenBank/DDBJ databases">
        <title>FDA dAtabase for Regulatory Grade micrObial Sequences (FDA-ARGOS): Supporting development and validation of Infectious Disease Dx tests.</title>
        <authorList>
            <person name="Sproer C."/>
            <person name="Gronow S."/>
            <person name="Severitt S."/>
            <person name="Schroder I."/>
            <person name="Tallon L."/>
            <person name="Sadzewicz L."/>
            <person name="Zhao X."/>
            <person name="Boylan J."/>
            <person name="Ott S."/>
            <person name="Bowen H."/>
            <person name="Vavikolanu K."/>
            <person name="Mehta A."/>
            <person name="Aluvathingal J."/>
            <person name="Nadendla S."/>
            <person name="Lowell S."/>
            <person name="Myers T."/>
            <person name="Yan Y."/>
            <person name="Sichtig H."/>
        </authorList>
    </citation>
    <scope>NUCLEOTIDE SEQUENCE [LARGE SCALE GENOMIC DNA]</scope>
    <source>
        <strain evidence="5 8">FDAARGOS_872</strain>
    </source>
</reference>
<dbReference type="RefSeq" id="WP_018573186.1">
    <property type="nucleotide sequence ID" value="NZ_CP065725.1"/>
</dbReference>
<organism evidence="6 7">
    <name type="scientific">Oligella ureolytica</name>
    <dbReference type="NCBI Taxonomy" id="90244"/>
    <lineage>
        <taxon>Bacteria</taxon>
        <taxon>Pseudomonadati</taxon>
        <taxon>Pseudomonadota</taxon>
        <taxon>Betaproteobacteria</taxon>
        <taxon>Burkholderiales</taxon>
        <taxon>Alcaligenaceae</taxon>
        <taxon>Oligella</taxon>
    </lineage>
</organism>
<dbReference type="PROSITE" id="PS50995">
    <property type="entry name" value="HTH_MARR_2"/>
    <property type="match status" value="1"/>
</dbReference>
<dbReference type="PRINTS" id="PR00598">
    <property type="entry name" value="HTHMARR"/>
</dbReference>
<feature type="domain" description="HTH marR-type" evidence="4">
    <location>
        <begin position="17"/>
        <end position="149"/>
    </location>
</feature>
<dbReference type="Proteomes" id="UP000254603">
    <property type="component" value="Unassembled WGS sequence"/>
</dbReference>